<gene>
    <name evidence="1" type="ORF">VNO77_43568</name>
</gene>
<name>A0AAN9PN12_CANGL</name>
<reference evidence="1 2" key="1">
    <citation type="submission" date="2024-01" db="EMBL/GenBank/DDBJ databases">
        <title>The genomes of 5 underutilized Papilionoideae crops provide insights into root nodulation and disease resistanc.</title>
        <authorList>
            <person name="Jiang F."/>
        </authorList>
    </citation>
    <scope>NUCLEOTIDE SEQUENCE [LARGE SCALE GENOMIC DNA]</scope>
    <source>
        <strain evidence="1">LVBAO_FW01</strain>
        <tissue evidence="1">Leaves</tissue>
    </source>
</reference>
<dbReference type="Proteomes" id="UP001367508">
    <property type="component" value="Unassembled WGS sequence"/>
</dbReference>
<evidence type="ECO:0000313" key="1">
    <source>
        <dbReference type="EMBL" id="KAK7305660.1"/>
    </source>
</evidence>
<accession>A0AAN9PN12</accession>
<evidence type="ECO:0000313" key="2">
    <source>
        <dbReference type="Proteomes" id="UP001367508"/>
    </source>
</evidence>
<protein>
    <submittedName>
        <fullName evidence="1">Uncharacterized protein</fullName>
    </submittedName>
</protein>
<proteinExistence type="predicted"/>
<organism evidence="1 2">
    <name type="scientific">Canavalia gladiata</name>
    <name type="common">Sword bean</name>
    <name type="synonym">Dolichos gladiatus</name>
    <dbReference type="NCBI Taxonomy" id="3824"/>
    <lineage>
        <taxon>Eukaryota</taxon>
        <taxon>Viridiplantae</taxon>
        <taxon>Streptophyta</taxon>
        <taxon>Embryophyta</taxon>
        <taxon>Tracheophyta</taxon>
        <taxon>Spermatophyta</taxon>
        <taxon>Magnoliopsida</taxon>
        <taxon>eudicotyledons</taxon>
        <taxon>Gunneridae</taxon>
        <taxon>Pentapetalae</taxon>
        <taxon>rosids</taxon>
        <taxon>fabids</taxon>
        <taxon>Fabales</taxon>
        <taxon>Fabaceae</taxon>
        <taxon>Papilionoideae</taxon>
        <taxon>50 kb inversion clade</taxon>
        <taxon>NPAAA clade</taxon>
        <taxon>indigoferoid/millettioid clade</taxon>
        <taxon>Phaseoleae</taxon>
        <taxon>Canavalia</taxon>
    </lineage>
</organism>
<comment type="caution">
    <text evidence="1">The sequence shown here is derived from an EMBL/GenBank/DDBJ whole genome shotgun (WGS) entry which is preliminary data.</text>
</comment>
<dbReference type="AlphaFoldDB" id="A0AAN9PN12"/>
<keyword evidence="2" id="KW-1185">Reference proteome</keyword>
<sequence length="73" mass="7679">MLHLWNKYVHLVLVQGDDGVGSESGDDKASHGVLEFKGVTGETDNVVADFKGAGGEKAIGLEDDVVSDFDCQG</sequence>
<dbReference type="EMBL" id="JAYMYQ010000011">
    <property type="protein sequence ID" value="KAK7305660.1"/>
    <property type="molecule type" value="Genomic_DNA"/>
</dbReference>